<evidence type="ECO:0000313" key="2">
    <source>
        <dbReference type="EMBL" id="TCO20764.1"/>
    </source>
</evidence>
<keyword evidence="4" id="KW-1185">Reference proteome</keyword>
<comment type="caution">
    <text evidence="2">The sequence shown here is derived from an EMBL/GenBank/DDBJ whole genome shotgun (WGS) entry which is preliminary data.</text>
</comment>
<gene>
    <name evidence="2" type="ORF">EV200_108205</name>
    <name evidence="1" type="ORF">GCM10011413_38220</name>
</gene>
<evidence type="ECO:0000313" key="3">
    <source>
        <dbReference type="Proteomes" id="UP000295684"/>
    </source>
</evidence>
<evidence type="ECO:0000313" key="4">
    <source>
        <dbReference type="Proteomes" id="UP000622648"/>
    </source>
</evidence>
<reference evidence="1" key="4">
    <citation type="submission" date="2024-05" db="EMBL/GenBank/DDBJ databases">
        <authorList>
            <person name="Sun Q."/>
            <person name="Zhou Y."/>
        </authorList>
    </citation>
    <scope>NUCLEOTIDE SEQUENCE</scope>
    <source>
        <strain evidence="1">CGMCC 1.15644</strain>
    </source>
</reference>
<dbReference type="AlphaFoldDB" id="A0A4R2H4Y6"/>
<dbReference type="Proteomes" id="UP000295684">
    <property type="component" value="Unassembled WGS sequence"/>
</dbReference>
<dbReference type="RefSeq" id="WP_132535619.1">
    <property type="nucleotide sequence ID" value="NZ_BMJO01000007.1"/>
</dbReference>
<dbReference type="EMBL" id="SLWO01000008">
    <property type="protein sequence ID" value="TCO20764.1"/>
    <property type="molecule type" value="Genomic_DNA"/>
</dbReference>
<accession>A0A4R2H4Y6</accession>
<dbReference type="Proteomes" id="UP000622648">
    <property type="component" value="Unassembled WGS sequence"/>
</dbReference>
<reference evidence="2 3" key="3">
    <citation type="submission" date="2019-03" db="EMBL/GenBank/DDBJ databases">
        <title>Genomic Encyclopedia of Type Strains, Phase IV (KMG-IV): sequencing the most valuable type-strain genomes for metagenomic binning, comparative biology and taxonomic classification.</title>
        <authorList>
            <person name="Goeker M."/>
        </authorList>
    </citation>
    <scope>NUCLEOTIDE SEQUENCE [LARGE SCALE GENOMIC DNA]</scope>
    <source>
        <strain evidence="2 3">DSM 103236</strain>
    </source>
</reference>
<proteinExistence type="predicted"/>
<protein>
    <submittedName>
        <fullName evidence="2">Uncharacterized protein</fullName>
    </submittedName>
</protein>
<evidence type="ECO:0000313" key="1">
    <source>
        <dbReference type="EMBL" id="GGE67912.1"/>
    </source>
</evidence>
<reference evidence="1" key="1">
    <citation type="journal article" date="2014" name="Int. J. Syst. Evol. Microbiol.">
        <title>Complete genome of a new Firmicutes species belonging to the dominant human colonic microbiota ('Ruminococcus bicirculans') reveals two chromosomes and a selective capacity to utilize plant glucans.</title>
        <authorList>
            <consortium name="NISC Comparative Sequencing Program"/>
            <person name="Wegmann U."/>
            <person name="Louis P."/>
            <person name="Goesmann A."/>
            <person name="Henrissat B."/>
            <person name="Duncan S.H."/>
            <person name="Flint H.J."/>
        </authorList>
    </citation>
    <scope>NUCLEOTIDE SEQUENCE</scope>
    <source>
        <strain evidence="1">CGMCC 1.15644</strain>
    </source>
</reference>
<dbReference type="OrthoDB" id="768909at2"/>
<dbReference type="EMBL" id="BMJO01000007">
    <property type="protein sequence ID" value="GGE67912.1"/>
    <property type="molecule type" value="Genomic_DNA"/>
</dbReference>
<name>A0A4R2H4Y6_9SPHI</name>
<sequence length="170" mass="19759">MKTQTRKQQKTNYVLVDDELLKTNIEVEKAYTLIVAKAMELMDKFDLPKFRTYAEIEHTKNEQNTNLIKEHLSFHWNITLSLSPKDGRSFMFIDLGLESLQKFGSGLSNQLLRHAFAVTDSHDNTKGIEYALRITFLPAEQLHNFFYRRVAEGETTYVSIHTIEKSTVEN</sequence>
<reference evidence="4" key="2">
    <citation type="journal article" date="2019" name="Int. J. Syst. Evol. Microbiol.">
        <title>The Global Catalogue of Microorganisms (GCM) 10K type strain sequencing project: providing services to taxonomists for standard genome sequencing and annotation.</title>
        <authorList>
            <consortium name="The Broad Institute Genomics Platform"/>
            <consortium name="The Broad Institute Genome Sequencing Center for Infectious Disease"/>
            <person name="Wu L."/>
            <person name="Ma J."/>
        </authorList>
    </citation>
    <scope>NUCLEOTIDE SEQUENCE [LARGE SCALE GENOMIC DNA]</scope>
    <source>
        <strain evidence="4">CGMCC 1.15644</strain>
    </source>
</reference>
<organism evidence="2 3">
    <name type="scientific">Pedobacter psychrotolerans</name>
    <dbReference type="NCBI Taxonomy" id="1843235"/>
    <lineage>
        <taxon>Bacteria</taxon>
        <taxon>Pseudomonadati</taxon>
        <taxon>Bacteroidota</taxon>
        <taxon>Sphingobacteriia</taxon>
        <taxon>Sphingobacteriales</taxon>
        <taxon>Sphingobacteriaceae</taxon>
        <taxon>Pedobacter</taxon>
    </lineage>
</organism>